<dbReference type="EMBL" id="FTPR01000001">
    <property type="protein sequence ID" value="SIT78862.1"/>
    <property type="molecule type" value="Genomic_DNA"/>
</dbReference>
<evidence type="ECO:0000256" key="1">
    <source>
        <dbReference type="ARBA" id="ARBA00010211"/>
    </source>
</evidence>
<evidence type="ECO:0000313" key="5">
    <source>
        <dbReference type="Proteomes" id="UP000186997"/>
    </source>
</evidence>
<dbReference type="PANTHER" id="PTHR42796">
    <property type="entry name" value="FUMARYLACETOACETATE HYDROLASE DOMAIN-CONTAINING PROTEIN 2A-RELATED"/>
    <property type="match status" value="1"/>
</dbReference>
<dbReference type="Pfam" id="PF01557">
    <property type="entry name" value="FAA_hydrolase"/>
    <property type="match status" value="1"/>
</dbReference>
<sequence length="291" mass="31707">MKFVSFLRNGTPSWGCVDDRGLFDLGARHSGLYPDLKSYISGGMPLEIFTGLRDADLALTDIELAPVIPNPDKIVLAAINYWEDDTDPDKVPSYPVLFLRLPSSQIGHGAPLIQPRSSQKLDFEGELAVIIGQGGRHICPEQAMDHVAGYSIYNDASVRDWQKHSHQFTPGKNFVGTGAFGPWMVRSEDMPSPKTGFALTTRVNGVEKQGTNTSRMIFDIPYLISYISTFAPLQAGDVIVTGTCTGFGITRDPKEFLTPGDVVDVEIEGIGVLSNTVEAEEEAKSHAYPTA</sequence>
<dbReference type="GO" id="GO:0044281">
    <property type="term" value="P:small molecule metabolic process"/>
    <property type="evidence" value="ECO:0007669"/>
    <property type="project" value="UniProtKB-ARBA"/>
</dbReference>
<keyword evidence="2" id="KW-0479">Metal-binding</keyword>
<comment type="similarity">
    <text evidence="1">Belongs to the FAH family.</text>
</comment>
<dbReference type="RefSeq" id="WP_076658483.1">
    <property type="nucleotide sequence ID" value="NZ_FTPR01000001.1"/>
</dbReference>
<evidence type="ECO:0000259" key="3">
    <source>
        <dbReference type="Pfam" id="PF01557"/>
    </source>
</evidence>
<reference evidence="5" key="1">
    <citation type="submission" date="2017-01" db="EMBL/GenBank/DDBJ databases">
        <authorList>
            <person name="Varghese N."/>
            <person name="Submissions S."/>
        </authorList>
    </citation>
    <scope>NUCLEOTIDE SEQUENCE [LARGE SCALE GENOMIC DNA]</scope>
    <source>
        <strain evidence="5">DSM 29591</strain>
    </source>
</reference>
<keyword evidence="5" id="KW-1185">Reference proteome</keyword>
<organism evidence="4 5">
    <name type="scientific">Yoonia rosea</name>
    <dbReference type="NCBI Taxonomy" id="287098"/>
    <lineage>
        <taxon>Bacteria</taxon>
        <taxon>Pseudomonadati</taxon>
        <taxon>Pseudomonadota</taxon>
        <taxon>Alphaproteobacteria</taxon>
        <taxon>Rhodobacterales</taxon>
        <taxon>Paracoccaceae</taxon>
        <taxon>Yoonia</taxon>
    </lineage>
</organism>
<name>A0A1R3WM22_9RHOB</name>
<dbReference type="OrthoDB" id="5197601at2"/>
<protein>
    <submittedName>
        <fullName evidence="4">2-keto-4-pentenoate hydratase/2-oxohepta-3-ene-1,7-dioic acid hydratase (Catechol pathway)</fullName>
    </submittedName>
</protein>
<dbReference type="InterPro" id="IPR036663">
    <property type="entry name" value="Fumarylacetoacetase_C_sf"/>
</dbReference>
<dbReference type="Proteomes" id="UP000186997">
    <property type="component" value="Unassembled WGS sequence"/>
</dbReference>
<evidence type="ECO:0000256" key="2">
    <source>
        <dbReference type="ARBA" id="ARBA00022723"/>
    </source>
</evidence>
<accession>A0A1R3WM22</accession>
<evidence type="ECO:0000313" key="4">
    <source>
        <dbReference type="EMBL" id="SIT78862.1"/>
    </source>
</evidence>
<dbReference type="InterPro" id="IPR011234">
    <property type="entry name" value="Fumarylacetoacetase-like_C"/>
</dbReference>
<dbReference type="GO" id="GO:0003824">
    <property type="term" value="F:catalytic activity"/>
    <property type="evidence" value="ECO:0007669"/>
    <property type="project" value="InterPro"/>
</dbReference>
<dbReference type="InterPro" id="IPR051121">
    <property type="entry name" value="FAH"/>
</dbReference>
<dbReference type="Gene3D" id="3.90.850.10">
    <property type="entry name" value="Fumarylacetoacetase-like, C-terminal domain"/>
    <property type="match status" value="1"/>
</dbReference>
<dbReference type="AlphaFoldDB" id="A0A1R3WM22"/>
<dbReference type="SUPFAM" id="SSF56529">
    <property type="entry name" value="FAH"/>
    <property type="match status" value="1"/>
</dbReference>
<dbReference type="PANTHER" id="PTHR42796:SF4">
    <property type="entry name" value="FUMARYLACETOACETATE HYDROLASE DOMAIN-CONTAINING PROTEIN 2A"/>
    <property type="match status" value="1"/>
</dbReference>
<feature type="domain" description="Fumarylacetoacetase-like C-terminal" evidence="3">
    <location>
        <begin position="88"/>
        <end position="277"/>
    </location>
</feature>
<dbReference type="GO" id="GO:0046872">
    <property type="term" value="F:metal ion binding"/>
    <property type="evidence" value="ECO:0007669"/>
    <property type="project" value="UniProtKB-KW"/>
</dbReference>
<gene>
    <name evidence="4" type="ORF">SAMN05421665_0839</name>
</gene>
<proteinExistence type="inferred from homology"/>
<dbReference type="STRING" id="287098.SAMN05421665_0839"/>